<dbReference type="Proteomes" id="UP001188597">
    <property type="component" value="Unassembled WGS sequence"/>
</dbReference>
<dbReference type="AlphaFoldDB" id="A0AA88WXT7"/>
<gene>
    <name evidence="9" type="ORF">RJ639_030803</name>
</gene>
<feature type="region of interest" description="Disordered" evidence="7">
    <location>
        <begin position="140"/>
        <end position="160"/>
    </location>
</feature>
<dbReference type="EMBL" id="JAVXUP010000152">
    <property type="protein sequence ID" value="KAK3036261.1"/>
    <property type="molecule type" value="Genomic_DNA"/>
</dbReference>
<dbReference type="GO" id="GO:0046983">
    <property type="term" value="F:protein dimerization activity"/>
    <property type="evidence" value="ECO:0007669"/>
    <property type="project" value="InterPro"/>
</dbReference>
<feature type="compositionally biased region" description="Basic and acidic residues" evidence="7">
    <location>
        <begin position="229"/>
        <end position="240"/>
    </location>
</feature>
<evidence type="ECO:0000256" key="1">
    <source>
        <dbReference type="ARBA" id="ARBA00004123"/>
    </source>
</evidence>
<keyword evidence="10" id="KW-1185">Reference proteome</keyword>
<evidence type="ECO:0000313" key="10">
    <source>
        <dbReference type="Proteomes" id="UP001188597"/>
    </source>
</evidence>
<evidence type="ECO:0000256" key="5">
    <source>
        <dbReference type="ARBA" id="ARBA00023242"/>
    </source>
</evidence>
<sequence>MGSEVHAAPFTDDGAVVVDKLLIGSHPSKKNQVKIPKRVHKAEREKMKREHLNDLFLGLANTLELTEPNNGKASILSETARIVKDTLAQIEWLKRENAALLSESQYVTIEKNEIQDENSALQAQIEELQCLLKRGKAQSKLDLNETPTESQGPELPSYYSENSFRLPAMQPQMQQAPSVSPVFVIPICSDSQVYTDPDTAKLATKPVSNVSKPHARYPTPADSWPSQLLEKRPGAGEELQHSGNHSS</sequence>
<dbReference type="PANTHER" id="PTHR47075">
    <property type="entry name" value="TRANSCRIPTION FACTOR BHLH47"/>
    <property type="match status" value="1"/>
</dbReference>
<keyword evidence="3" id="KW-0238">DNA-binding</keyword>
<evidence type="ECO:0000313" key="9">
    <source>
        <dbReference type="EMBL" id="KAK3036261.1"/>
    </source>
</evidence>
<dbReference type="PROSITE" id="PS50888">
    <property type="entry name" value="BHLH"/>
    <property type="match status" value="1"/>
</dbReference>
<dbReference type="InterPro" id="IPR036638">
    <property type="entry name" value="HLH_DNA-bd_sf"/>
</dbReference>
<keyword evidence="2" id="KW-0805">Transcription regulation</keyword>
<evidence type="ECO:0000256" key="2">
    <source>
        <dbReference type="ARBA" id="ARBA00023015"/>
    </source>
</evidence>
<evidence type="ECO:0000256" key="6">
    <source>
        <dbReference type="SAM" id="Coils"/>
    </source>
</evidence>
<keyword evidence="5" id="KW-0539">Nucleus</keyword>
<dbReference type="Gene3D" id="4.10.280.10">
    <property type="entry name" value="Helix-loop-helix DNA-binding domain"/>
    <property type="match status" value="1"/>
</dbReference>
<dbReference type="GO" id="GO:0003677">
    <property type="term" value="F:DNA binding"/>
    <property type="evidence" value="ECO:0007669"/>
    <property type="project" value="UniProtKB-KW"/>
</dbReference>
<dbReference type="GO" id="GO:0005634">
    <property type="term" value="C:nucleus"/>
    <property type="evidence" value="ECO:0007669"/>
    <property type="project" value="UniProtKB-SubCell"/>
</dbReference>
<protein>
    <recommendedName>
        <fullName evidence="8">BHLH domain-containing protein</fullName>
    </recommendedName>
</protein>
<dbReference type="SUPFAM" id="SSF47459">
    <property type="entry name" value="HLH, helix-loop-helix DNA-binding domain"/>
    <property type="match status" value="1"/>
</dbReference>
<name>A0AA88WXT7_9ASTE</name>
<evidence type="ECO:0000256" key="4">
    <source>
        <dbReference type="ARBA" id="ARBA00023163"/>
    </source>
</evidence>
<comment type="subcellular location">
    <subcellularLocation>
        <location evidence="1">Nucleus</location>
    </subcellularLocation>
</comment>
<evidence type="ECO:0000256" key="7">
    <source>
        <dbReference type="SAM" id="MobiDB-lite"/>
    </source>
</evidence>
<feature type="domain" description="BHLH" evidence="8">
    <location>
        <begin position="36"/>
        <end position="86"/>
    </location>
</feature>
<dbReference type="InterPro" id="IPR057075">
    <property type="entry name" value="bHLH_IRO3"/>
</dbReference>
<reference evidence="9" key="1">
    <citation type="submission" date="2022-12" db="EMBL/GenBank/DDBJ databases">
        <title>Draft genome assemblies for two species of Escallonia (Escalloniales).</title>
        <authorList>
            <person name="Chanderbali A."/>
            <person name="Dervinis C."/>
            <person name="Anghel I."/>
            <person name="Soltis D."/>
            <person name="Soltis P."/>
            <person name="Zapata F."/>
        </authorList>
    </citation>
    <scope>NUCLEOTIDE SEQUENCE</scope>
    <source>
        <strain evidence="9">UCBG64.0493</strain>
        <tissue evidence="9">Leaf</tissue>
    </source>
</reference>
<feature type="region of interest" description="Disordered" evidence="7">
    <location>
        <begin position="204"/>
        <end position="247"/>
    </location>
</feature>
<accession>A0AA88WXT7</accession>
<organism evidence="9 10">
    <name type="scientific">Escallonia herrerae</name>
    <dbReference type="NCBI Taxonomy" id="1293975"/>
    <lineage>
        <taxon>Eukaryota</taxon>
        <taxon>Viridiplantae</taxon>
        <taxon>Streptophyta</taxon>
        <taxon>Embryophyta</taxon>
        <taxon>Tracheophyta</taxon>
        <taxon>Spermatophyta</taxon>
        <taxon>Magnoliopsida</taxon>
        <taxon>eudicotyledons</taxon>
        <taxon>Gunneridae</taxon>
        <taxon>Pentapetalae</taxon>
        <taxon>asterids</taxon>
        <taxon>campanulids</taxon>
        <taxon>Escalloniales</taxon>
        <taxon>Escalloniaceae</taxon>
        <taxon>Escallonia</taxon>
    </lineage>
</organism>
<keyword evidence="4" id="KW-0804">Transcription</keyword>
<evidence type="ECO:0000259" key="8">
    <source>
        <dbReference type="PROSITE" id="PS50888"/>
    </source>
</evidence>
<dbReference type="InterPro" id="IPR011598">
    <property type="entry name" value="bHLH_dom"/>
</dbReference>
<feature type="coiled-coil region" evidence="6">
    <location>
        <begin position="111"/>
        <end position="138"/>
    </location>
</feature>
<dbReference type="Pfam" id="PF23177">
    <property type="entry name" value="bHLH_IRO3"/>
    <property type="match status" value="1"/>
</dbReference>
<evidence type="ECO:0000256" key="3">
    <source>
        <dbReference type="ARBA" id="ARBA00023125"/>
    </source>
</evidence>
<comment type="caution">
    <text evidence="9">The sequence shown here is derived from an EMBL/GenBank/DDBJ whole genome shotgun (WGS) entry which is preliminary data.</text>
</comment>
<keyword evidence="6" id="KW-0175">Coiled coil</keyword>
<proteinExistence type="predicted"/>
<dbReference type="PANTHER" id="PTHR47075:SF10">
    <property type="entry name" value="TRANSCRIPTION FACTOR BHLH47-LIKE"/>
    <property type="match status" value="1"/>
</dbReference>